<dbReference type="HOGENOM" id="CLU_077636_4_0_11"/>
<dbReference type="PANTHER" id="PTHR33692:SF1">
    <property type="entry name" value="RIBOSOME MATURATION FACTOR RIMM"/>
    <property type="match status" value="1"/>
</dbReference>
<comment type="caution">
    <text evidence="8">The sequence shown here is derived from an EMBL/GenBank/DDBJ whole genome shotgun (WGS) entry which is preliminary data.</text>
</comment>
<comment type="domain">
    <text evidence="5">The PRC barrel domain binds ribosomal protein uS19.</text>
</comment>
<dbReference type="Gene3D" id="2.40.30.60">
    <property type="entry name" value="RimM"/>
    <property type="match status" value="1"/>
</dbReference>
<dbReference type="Proteomes" id="UP000006001">
    <property type="component" value="Unassembled WGS sequence"/>
</dbReference>
<evidence type="ECO:0000256" key="4">
    <source>
        <dbReference type="ARBA" id="ARBA00023186"/>
    </source>
</evidence>
<reference evidence="8" key="1">
    <citation type="submission" date="2009-10" db="EMBL/GenBank/DDBJ databases">
        <authorList>
            <person name="Weinstock G."/>
            <person name="Sodergren E."/>
            <person name="Clifton S."/>
            <person name="Fulton L."/>
            <person name="Fulton B."/>
            <person name="Courtney L."/>
            <person name="Fronick C."/>
            <person name="Harrison M."/>
            <person name="Strong C."/>
            <person name="Farmer C."/>
            <person name="Delahaunty K."/>
            <person name="Markovic C."/>
            <person name="Hall O."/>
            <person name="Minx P."/>
            <person name="Tomlinson C."/>
            <person name="Mitreva M."/>
            <person name="Nelson J."/>
            <person name="Hou S."/>
            <person name="Wollam A."/>
            <person name="Pepin K.H."/>
            <person name="Johnson M."/>
            <person name="Bhonagiri V."/>
            <person name="Nash W.E."/>
            <person name="Warren W."/>
            <person name="Chinwalla A."/>
            <person name="Mardis E.R."/>
            <person name="Wilson R.K."/>
        </authorList>
    </citation>
    <scope>NUCLEOTIDE SEQUENCE [LARGE SCALE GENOMIC DNA]</scope>
    <source>
        <strain evidence="8">ATCC 700122</strain>
    </source>
</reference>
<dbReference type="AlphaFoldDB" id="D0WEI4"/>
<dbReference type="eggNOG" id="COG0806">
    <property type="taxonomic scope" value="Bacteria"/>
</dbReference>
<feature type="domain" description="RimM N-terminal" evidence="6">
    <location>
        <begin position="18"/>
        <end position="100"/>
    </location>
</feature>
<dbReference type="InterPro" id="IPR009000">
    <property type="entry name" value="Transl_B-barrel_sf"/>
</dbReference>
<gene>
    <name evidence="5 8" type="primary">rimM</name>
    <name evidence="8" type="ORF">HMPREF0762_00214</name>
</gene>
<keyword evidence="9" id="KW-1185">Reference proteome</keyword>
<evidence type="ECO:0000256" key="3">
    <source>
        <dbReference type="ARBA" id="ARBA00022552"/>
    </source>
</evidence>
<evidence type="ECO:0000259" key="6">
    <source>
        <dbReference type="Pfam" id="PF01782"/>
    </source>
</evidence>
<protein>
    <recommendedName>
        <fullName evidence="5">Ribosome maturation factor RimM</fullName>
    </recommendedName>
</protein>
<dbReference type="PANTHER" id="PTHR33692">
    <property type="entry name" value="RIBOSOME MATURATION FACTOR RIMM"/>
    <property type="match status" value="1"/>
</dbReference>
<evidence type="ECO:0000256" key="1">
    <source>
        <dbReference type="ARBA" id="ARBA00022490"/>
    </source>
</evidence>
<dbReference type="EMBL" id="ACUX02000004">
    <property type="protein sequence ID" value="EEZ62122.1"/>
    <property type="molecule type" value="Genomic_DNA"/>
</dbReference>
<dbReference type="GO" id="GO:0005737">
    <property type="term" value="C:cytoplasm"/>
    <property type="evidence" value="ECO:0007669"/>
    <property type="project" value="UniProtKB-SubCell"/>
</dbReference>
<dbReference type="InterPro" id="IPR002676">
    <property type="entry name" value="RimM_N"/>
</dbReference>
<dbReference type="STRING" id="649764.HMPREF0762_00214"/>
<dbReference type="Gene3D" id="2.30.30.240">
    <property type="entry name" value="PRC-barrel domain"/>
    <property type="match status" value="1"/>
</dbReference>
<comment type="function">
    <text evidence="5">An accessory protein needed during the final step in the assembly of 30S ribosomal subunit, possibly for assembly of the head region. Essential for efficient processing of 16S rRNA. May be needed both before and after RbfA during the maturation of 16S rRNA. It has affinity for free ribosomal 30S subunits but not for 70S ribosomes.</text>
</comment>
<evidence type="ECO:0000313" key="8">
    <source>
        <dbReference type="EMBL" id="EEZ62122.1"/>
    </source>
</evidence>
<name>D0WEI4_SLAES</name>
<dbReference type="GO" id="GO:0005840">
    <property type="term" value="C:ribosome"/>
    <property type="evidence" value="ECO:0007669"/>
    <property type="project" value="InterPro"/>
</dbReference>
<keyword evidence="2 5" id="KW-0690">Ribosome biogenesis</keyword>
<evidence type="ECO:0000259" key="7">
    <source>
        <dbReference type="Pfam" id="PF24986"/>
    </source>
</evidence>
<evidence type="ECO:0000256" key="5">
    <source>
        <dbReference type="HAMAP-Rule" id="MF_00014"/>
    </source>
</evidence>
<dbReference type="SUPFAM" id="SSF50346">
    <property type="entry name" value="PRC-barrel domain"/>
    <property type="match status" value="1"/>
</dbReference>
<keyword evidence="3 5" id="KW-0698">rRNA processing</keyword>
<feature type="domain" description="Ribosome maturation factor RimM PRC barrel" evidence="7">
    <location>
        <begin position="116"/>
        <end position="181"/>
    </location>
</feature>
<evidence type="ECO:0000313" key="9">
    <source>
        <dbReference type="Proteomes" id="UP000006001"/>
    </source>
</evidence>
<accession>D0WEI4</accession>
<dbReference type="HAMAP" id="MF_00014">
    <property type="entry name" value="Ribosome_mat_RimM"/>
    <property type="match status" value="1"/>
</dbReference>
<keyword evidence="4 5" id="KW-0143">Chaperone</keyword>
<comment type="similarity">
    <text evidence="5">Belongs to the RimM family.</text>
</comment>
<evidence type="ECO:0000256" key="2">
    <source>
        <dbReference type="ARBA" id="ARBA00022517"/>
    </source>
</evidence>
<keyword evidence="1 5" id="KW-0963">Cytoplasm</keyword>
<comment type="subunit">
    <text evidence="5">Binds ribosomal protein uS19.</text>
</comment>
<sequence length="188" mass="20095">MSRSSSSRIDLVHDWADIAVLGSVSGLKGRFVARPVRGLPFLLEEGMTVHFIPPTLRGPRTARVARAVEAAAGEWSVEFEGISDRDAAEALRGSHCLVAEADLPEGFDAARSREYDLIGFSVVDGRLGRIGRLAEISEMPASDMLVVEGASGDILIPAVEEMISSIDDISRTIHVTLPDGLVELASEA</sequence>
<dbReference type="InterPro" id="IPR011961">
    <property type="entry name" value="RimM"/>
</dbReference>
<dbReference type="Pfam" id="PF24986">
    <property type="entry name" value="PRC_RimM"/>
    <property type="match status" value="1"/>
</dbReference>
<dbReference type="InterPro" id="IPR056792">
    <property type="entry name" value="PRC_RimM"/>
</dbReference>
<organism evidence="8 9">
    <name type="scientific">Slackia exigua (strain ATCC 700122 / DSM 15923 / CIP 105133 / JCM 11022 / KCTC 5966 / S-7)</name>
    <dbReference type="NCBI Taxonomy" id="649764"/>
    <lineage>
        <taxon>Bacteria</taxon>
        <taxon>Bacillati</taxon>
        <taxon>Actinomycetota</taxon>
        <taxon>Coriobacteriia</taxon>
        <taxon>Eggerthellales</taxon>
        <taxon>Eggerthellaceae</taxon>
        <taxon>Slackia</taxon>
    </lineage>
</organism>
<dbReference type="GO" id="GO:0043022">
    <property type="term" value="F:ribosome binding"/>
    <property type="evidence" value="ECO:0007669"/>
    <property type="project" value="InterPro"/>
</dbReference>
<comment type="subcellular location">
    <subcellularLocation>
        <location evidence="5">Cytoplasm</location>
    </subcellularLocation>
</comment>
<dbReference type="SUPFAM" id="SSF50447">
    <property type="entry name" value="Translation proteins"/>
    <property type="match status" value="1"/>
</dbReference>
<proteinExistence type="inferred from homology"/>
<dbReference type="NCBIfam" id="TIGR02273">
    <property type="entry name" value="16S_RimM"/>
    <property type="match status" value="1"/>
</dbReference>
<dbReference type="GO" id="GO:0042274">
    <property type="term" value="P:ribosomal small subunit biogenesis"/>
    <property type="evidence" value="ECO:0007669"/>
    <property type="project" value="UniProtKB-UniRule"/>
</dbReference>
<dbReference type="InterPro" id="IPR036976">
    <property type="entry name" value="RimM_N_sf"/>
</dbReference>
<dbReference type="InterPro" id="IPR011033">
    <property type="entry name" value="PRC_barrel-like_sf"/>
</dbReference>
<dbReference type="Pfam" id="PF01782">
    <property type="entry name" value="RimM"/>
    <property type="match status" value="1"/>
</dbReference>
<dbReference type="GO" id="GO:0006364">
    <property type="term" value="P:rRNA processing"/>
    <property type="evidence" value="ECO:0007669"/>
    <property type="project" value="UniProtKB-UniRule"/>
</dbReference>